<comment type="function">
    <text evidence="2">Catalyzes the dismutation of two molecules of 6,7-dimethyl-8-ribityllumazine, resulting in the formation of riboflavin and 5-amino-6-(D-ribitylamino)uracil.</text>
</comment>
<comment type="subunit">
    <text evidence="4">Homotrimer.</text>
</comment>
<keyword evidence="7" id="KW-0686">Riboflavin biosynthesis</keyword>
<gene>
    <name evidence="13" type="primary">ribC</name>
    <name evidence="13" type="ORF">MAGMO_3666</name>
</gene>
<dbReference type="PIRSF" id="PIRSF000498">
    <property type="entry name" value="Riboflavin_syn_A"/>
    <property type="match status" value="1"/>
</dbReference>
<sequence>MFTGLIETVGQIAAIEKGGGDWRVTVQSSLPIGEIKLGDSIAVSGACLTVVAMGEARFTVEVSQESIDKTAFDTLAVGQPVNLERALSVNGRLDGHIVQGHVDAVGRVESITPEGRSIAIWFRVPGDIGRYIIPKGSIAIDGVSLTVNQVADGEDATRFSVNIIPHTQHKTTLAELMAGKRVNIETDLLGRYVERLLRRAPGCAAGEKSSGITEAFLRKNGFA</sequence>
<dbReference type="SUPFAM" id="SSF63380">
    <property type="entry name" value="Riboflavin synthase domain-like"/>
    <property type="match status" value="2"/>
</dbReference>
<comment type="pathway">
    <text evidence="3">Cofactor biosynthesis; riboflavin biosynthesis; riboflavin from 2-hydroxy-3-oxobutyl phosphate and 5-amino-6-(D-ribitylamino)uracil: step 2/2.</text>
</comment>
<evidence type="ECO:0000256" key="3">
    <source>
        <dbReference type="ARBA" id="ARBA00004887"/>
    </source>
</evidence>
<evidence type="ECO:0000256" key="10">
    <source>
        <dbReference type="NCBIfam" id="TIGR00187"/>
    </source>
</evidence>
<dbReference type="EMBL" id="LO017727">
    <property type="protein sequence ID" value="CRH07798.1"/>
    <property type="molecule type" value="Genomic_DNA"/>
</dbReference>
<organism evidence="13">
    <name type="scientific">Magnetococcus massalia (strain MO-1)</name>
    <dbReference type="NCBI Taxonomy" id="451514"/>
    <lineage>
        <taxon>Bacteria</taxon>
        <taxon>Pseudomonadati</taxon>
        <taxon>Pseudomonadota</taxon>
        <taxon>Magnetococcia</taxon>
        <taxon>Magnetococcales</taxon>
        <taxon>Magnetococcaceae</taxon>
        <taxon>Magnetococcus</taxon>
    </lineage>
</organism>
<dbReference type="NCBIfam" id="TIGR00187">
    <property type="entry name" value="ribE"/>
    <property type="match status" value="1"/>
</dbReference>
<protein>
    <recommendedName>
        <fullName evidence="6 10">Riboflavin synthase</fullName>
        <ecNumber evidence="5 10">2.5.1.9</ecNumber>
    </recommendedName>
</protein>
<proteinExistence type="predicted"/>
<evidence type="ECO:0000256" key="1">
    <source>
        <dbReference type="ARBA" id="ARBA00000968"/>
    </source>
</evidence>
<feature type="repeat" description="Lumazine-binding" evidence="11">
    <location>
        <begin position="97"/>
        <end position="197"/>
    </location>
</feature>
<dbReference type="InterPro" id="IPR026017">
    <property type="entry name" value="Lumazine-bd_dom"/>
</dbReference>
<dbReference type="PANTHER" id="PTHR21098">
    <property type="entry name" value="RIBOFLAVIN SYNTHASE ALPHA CHAIN"/>
    <property type="match status" value="1"/>
</dbReference>
<dbReference type="Gene3D" id="2.40.30.20">
    <property type="match status" value="2"/>
</dbReference>
<evidence type="ECO:0000313" key="13">
    <source>
        <dbReference type="EMBL" id="CRH07798.1"/>
    </source>
</evidence>
<dbReference type="InterPro" id="IPR001783">
    <property type="entry name" value="Lumazine-bd"/>
</dbReference>
<dbReference type="InterPro" id="IPR023366">
    <property type="entry name" value="ATP_synth_asu-like_sf"/>
</dbReference>
<evidence type="ECO:0000256" key="11">
    <source>
        <dbReference type="PROSITE-ProRule" id="PRU00524"/>
    </source>
</evidence>
<keyword evidence="8 13" id="KW-0808">Transferase</keyword>
<dbReference type="NCBIfam" id="NF006767">
    <property type="entry name" value="PRK09289.1"/>
    <property type="match status" value="1"/>
</dbReference>
<dbReference type="EC" id="2.5.1.9" evidence="5 10"/>
<dbReference type="PANTHER" id="PTHR21098:SF12">
    <property type="entry name" value="RIBOFLAVIN SYNTHASE"/>
    <property type="match status" value="1"/>
</dbReference>
<evidence type="ECO:0000256" key="7">
    <source>
        <dbReference type="ARBA" id="ARBA00022619"/>
    </source>
</evidence>
<evidence type="ECO:0000256" key="2">
    <source>
        <dbReference type="ARBA" id="ARBA00002803"/>
    </source>
</evidence>
<feature type="domain" description="Lumazine-binding" evidence="12">
    <location>
        <begin position="97"/>
        <end position="197"/>
    </location>
</feature>
<evidence type="ECO:0000256" key="9">
    <source>
        <dbReference type="ARBA" id="ARBA00022737"/>
    </source>
</evidence>
<dbReference type="CDD" id="cd00402">
    <property type="entry name" value="Riboflavin_synthase_like"/>
    <property type="match status" value="1"/>
</dbReference>
<evidence type="ECO:0000259" key="12">
    <source>
        <dbReference type="PROSITE" id="PS51177"/>
    </source>
</evidence>
<dbReference type="GO" id="GO:0004746">
    <property type="term" value="F:riboflavin synthase activity"/>
    <property type="evidence" value="ECO:0007669"/>
    <property type="project" value="UniProtKB-UniRule"/>
</dbReference>
<accession>A0A1S7LMB5</accession>
<keyword evidence="9" id="KW-0677">Repeat</keyword>
<dbReference type="InterPro" id="IPR017938">
    <property type="entry name" value="Riboflavin_synthase-like_b-brl"/>
</dbReference>
<evidence type="ECO:0000256" key="6">
    <source>
        <dbReference type="ARBA" id="ARBA00013950"/>
    </source>
</evidence>
<evidence type="ECO:0000256" key="5">
    <source>
        <dbReference type="ARBA" id="ARBA00012827"/>
    </source>
</evidence>
<name>A0A1S7LMB5_MAGMO</name>
<dbReference type="GO" id="GO:0009231">
    <property type="term" value="P:riboflavin biosynthetic process"/>
    <property type="evidence" value="ECO:0007669"/>
    <property type="project" value="UniProtKB-KW"/>
</dbReference>
<evidence type="ECO:0000256" key="4">
    <source>
        <dbReference type="ARBA" id="ARBA00011233"/>
    </source>
</evidence>
<dbReference type="Pfam" id="PF00677">
    <property type="entry name" value="Lum_binding"/>
    <property type="match status" value="2"/>
</dbReference>
<dbReference type="AlphaFoldDB" id="A0A1S7LMB5"/>
<evidence type="ECO:0000256" key="8">
    <source>
        <dbReference type="ARBA" id="ARBA00022679"/>
    </source>
</evidence>
<dbReference type="PROSITE" id="PS51177">
    <property type="entry name" value="LUMAZINE_BIND"/>
    <property type="match status" value="2"/>
</dbReference>
<comment type="catalytic activity">
    <reaction evidence="1">
        <text>2 6,7-dimethyl-8-(1-D-ribityl)lumazine + H(+) = 5-amino-6-(D-ribitylamino)uracil + riboflavin</text>
        <dbReference type="Rhea" id="RHEA:20772"/>
        <dbReference type="ChEBI" id="CHEBI:15378"/>
        <dbReference type="ChEBI" id="CHEBI:15934"/>
        <dbReference type="ChEBI" id="CHEBI:57986"/>
        <dbReference type="ChEBI" id="CHEBI:58201"/>
        <dbReference type="EC" id="2.5.1.9"/>
    </reaction>
</comment>
<reference evidence="13" key="1">
    <citation type="submission" date="2015-04" db="EMBL/GenBank/DDBJ databases">
        <authorList>
            <person name="Syromyatnikov M.Y."/>
            <person name="Popov V.N."/>
        </authorList>
    </citation>
    <scope>NUCLEOTIDE SEQUENCE</scope>
    <source>
        <strain evidence="13">MO-1</strain>
    </source>
</reference>
<dbReference type="FunFam" id="2.40.30.20:FF:000003">
    <property type="entry name" value="Riboflavin synthase, alpha subunit"/>
    <property type="match status" value="1"/>
</dbReference>
<feature type="repeat" description="Lumazine-binding" evidence="11">
    <location>
        <begin position="1"/>
        <end position="96"/>
    </location>
</feature>
<dbReference type="FunFam" id="2.40.30.20:FF:000004">
    <property type="entry name" value="Riboflavin synthase, alpha subunit"/>
    <property type="match status" value="1"/>
</dbReference>
<feature type="domain" description="Lumazine-binding" evidence="12">
    <location>
        <begin position="1"/>
        <end position="96"/>
    </location>
</feature>